<keyword evidence="2" id="KW-1133">Transmembrane helix</keyword>
<name>A0ABR3YS34_9PEZI</name>
<evidence type="ECO:0008006" key="5">
    <source>
        <dbReference type="Google" id="ProtNLM"/>
    </source>
</evidence>
<keyword evidence="4" id="KW-1185">Reference proteome</keyword>
<protein>
    <recommendedName>
        <fullName evidence="5">Glycosyltransferase family 69 protein</fullName>
    </recommendedName>
</protein>
<dbReference type="Pfam" id="PF11735">
    <property type="entry name" value="CAP59_mtransfer"/>
    <property type="match status" value="1"/>
</dbReference>
<dbReference type="PANTHER" id="PTHR34144">
    <property type="entry name" value="CHROMOSOME 8, WHOLE GENOME SHOTGUN SEQUENCE"/>
    <property type="match status" value="1"/>
</dbReference>
<gene>
    <name evidence="3" type="ORF">Sste5346_007919</name>
</gene>
<sequence length="523" mass="58285">MHASSPDERATFLQHTNTITHGGGIASPPPFSLDDDPDPDAAFDGRDNNAGQEQGLLSKPESQASRRTNRSRFCRLSRRGPKRRLFRLILKCTLSIVLSLLVFTPFLAPSYLDPPAHYKRLEQRCAAAYNGPEESINRIHGCANIREERIFISVSLYDKDGHLAAGEWGESLIKLVRILGPHLVHVSIYENDSGRRAASALERLRKLLPCHSTVVYDEHVSLDEFANVTMPDGSVRTKRLAYLSEIRNRALRPLDTLEGVEGNFFSRVLFLNDVAFRPIDAAHLLFNTNVNENDQAQYLSACALDYKNPLLFYDLYAQRDAEGFSNGIPIFPIFSTAGKAESRADMLAQRDAVRVQSCWGGMVAMRASYLQRNSQSLAHPDVQVPGSHVINPVNPTAVQVPADVSRIARIFGAPPSDLGINVNPYVRVAYDSTTLSRLRIVQRWERLFALPQAIISSFSGLPTHNPHRLVREGDKFVEEARTGRNGLFCGVREMQLLNPAPREGDKKWENVAIPPGQALDFPS</sequence>
<dbReference type="EMBL" id="JAWCUI010000056">
    <property type="protein sequence ID" value="KAL1891093.1"/>
    <property type="molecule type" value="Genomic_DNA"/>
</dbReference>
<evidence type="ECO:0000313" key="3">
    <source>
        <dbReference type="EMBL" id="KAL1891093.1"/>
    </source>
</evidence>
<evidence type="ECO:0000313" key="4">
    <source>
        <dbReference type="Proteomes" id="UP001583186"/>
    </source>
</evidence>
<feature type="compositionally biased region" description="Basic and acidic residues" evidence="1">
    <location>
        <begin position="1"/>
        <end position="10"/>
    </location>
</feature>
<accession>A0ABR3YS34</accession>
<reference evidence="3 4" key="1">
    <citation type="journal article" date="2024" name="IMA Fungus">
        <title>IMA Genome - F19 : A genome assembly and annotation guide to empower mycologists, including annotated draft genome sequences of Ceratocystis pirilliformis, Diaporthe australafricana, Fusarium ophioides, Paecilomyces lecythidis, and Sporothrix stenoceras.</title>
        <authorList>
            <person name="Aylward J."/>
            <person name="Wilson A.M."/>
            <person name="Visagie C.M."/>
            <person name="Spraker J."/>
            <person name="Barnes I."/>
            <person name="Buitendag C."/>
            <person name="Ceriani C."/>
            <person name="Del Mar Angel L."/>
            <person name="du Plessis D."/>
            <person name="Fuchs T."/>
            <person name="Gasser K."/>
            <person name="Kramer D."/>
            <person name="Li W."/>
            <person name="Munsamy K."/>
            <person name="Piso A."/>
            <person name="Price J.L."/>
            <person name="Sonnekus B."/>
            <person name="Thomas C."/>
            <person name="van der Nest A."/>
            <person name="van Dijk A."/>
            <person name="van Heerden A."/>
            <person name="van Vuuren N."/>
            <person name="Yilmaz N."/>
            <person name="Duong T.A."/>
            <person name="van der Merwe N.A."/>
            <person name="Wingfield M.J."/>
            <person name="Wingfield B.D."/>
        </authorList>
    </citation>
    <scope>NUCLEOTIDE SEQUENCE [LARGE SCALE GENOMIC DNA]</scope>
    <source>
        <strain evidence="3 4">CMW 5346</strain>
    </source>
</reference>
<feature type="transmembrane region" description="Helical" evidence="2">
    <location>
        <begin position="88"/>
        <end position="108"/>
    </location>
</feature>
<dbReference type="Proteomes" id="UP001583186">
    <property type="component" value="Unassembled WGS sequence"/>
</dbReference>
<organism evidence="3 4">
    <name type="scientific">Sporothrix stenoceras</name>
    <dbReference type="NCBI Taxonomy" id="5173"/>
    <lineage>
        <taxon>Eukaryota</taxon>
        <taxon>Fungi</taxon>
        <taxon>Dikarya</taxon>
        <taxon>Ascomycota</taxon>
        <taxon>Pezizomycotina</taxon>
        <taxon>Sordariomycetes</taxon>
        <taxon>Sordariomycetidae</taxon>
        <taxon>Ophiostomatales</taxon>
        <taxon>Ophiostomataceae</taxon>
        <taxon>Sporothrix</taxon>
    </lineage>
</organism>
<dbReference type="InterPro" id="IPR021047">
    <property type="entry name" value="Mannosyltransferase_CMT1"/>
</dbReference>
<proteinExistence type="predicted"/>
<dbReference type="PANTHER" id="PTHR34144:SF8">
    <property type="entry name" value="GLYCOSYLTRANSFERASE FAMILY 69 PROTEIN"/>
    <property type="match status" value="1"/>
</dbReference>
<feature type="region of interest" description="Disordered" evidence="1">
    <location>
        <begin position="1"/>
        <end position="73"/>
    </location>
</feature>
<evidence type="ECO:0000256" key="1">
    <source>
        <dbReference type="SAM" id="MobiDB-lite"/>
    </source>
</evidence>
<keyword evidence="2" id="KW-0472">Membrane</keyword>
<keyword evidence="2" id="KW-0812">Transmembrane</keyword>
<comment type="caution">
    <text evidence="3">The sequence shown here is derived from an EMBL/GenBank/DDBJ whole genome shotgun (WGS) entry which is preliminary data.</text>
</comment>
<evidence type="ECO:0000256" key="2">
    <source>
        <dbReference type="SAM" id="Phobius"/>
    </source>
</evidence>